<accession>A0AAV7RKD1</accession>
<evidence type="ECO:0000313" key="3">
    <source>
        <dbReference type="EMBL" id="KAJ1152911.1"/>
    </source>
</evidence>
<evidence type="ECO:0000313" key="4">
    <source>
        <dbReference type="Proteomes" id="UP001066276"/>
    </source>
</evidence>
<reference evidence="3" key="1">
    <citation type="journal article" date="2022" name="bioRxiv">
        <title>Sequencing and chromosome-scale assembly of the giantPleurodeles waltlgenome.</title>
        <authorList>
            <person name="Brown T."/>
            <person name="Elewa A."/>
            <person name="Iarovenko S."/>
            <person name="Subramanian E."/>
            <person name="Araus A.J."/>
            <person name="Petzold A."/>
            <person name="Susuki M."/>
            <person name="Suzuki K.-i.T."/>
            <person name="Hayashi T."/>
            <person name="Toyoda A."/>
            <person name="Oliveira C."/>
            <person name="Osipova E."/>
            <person name="Leigh N.D."/>
            <person name="Simon A."/>
            <person name="Yun M.H."/>
        </authorList>
    </citation>
    <scope>NUCLEOTIDE SEQUENCE</scope>
    <source>
        <strain evidence="3">20211129_DDA</strain>
        <tissue evidence="3">Liver</tissue>
    </source>
</reference>
<proteinExistence type="predicted"/>
<sequence length="127" mass="14085">METQTPDWGTTGRCWLWLGERAGEGANWPSRPDRGSSTAARPHRTDHGAGGWGRGRELVQCGSRMARHAKPLLLHRVVLCILLVSASGALELLLSQGKGRSFFLPLWTHEENHHCILIEHLFPGQSC</sequence>
<dbReference type="AlphaFoldDB" id="A0AAV7RKD1"/>
<organism evidence="3 4">
    <name type="scientific">Pleurodeles waltl</name>
    <name type="common">Iberian ribbed newt</name>
    <dbReference type="NCBI Taxonomy" id="8319"/>
    <lineage>
        <taxon>Eukaryota</taxon>
        <taxon>Metazoa</taxon>
        <taxon>Chordata</taxon>
        <taxon>Craniata</taxon>
        <taxon>Vertebrata</taxon>
        <taxon>Euteleostomi</taxon>
        <taxon>Amphibia</taxon>
        <taxon>Batrachia</taxon>
        <taxon>Caudata</taxon>
        <taxon>Salamandroidea</taxon>
        <taxon>Salamandridae</taxon>
        <taxon>Pleurodelinae</taxon>
        <taxon>Pleurodeles</taxon>
    </lineage>
</organism>
<keyword evidence="2" id="KW-0812">Transmembrane</keyword>
<keyword evidence="4" id="KW-1185">Reference proteome</keyword>
<evidence type="ECO:0000256" key="2">
    <source>
        <dbReference type="SAM" id="Phobius"/>
    </source>
</evidence>
<keyword evidence="2" id="KW-0472">Membrane</keyword>
<name>A0AAV7RKD1_PLEWA</name>
<dbReference type="Proteomes" id="UP001066276">
    <property type="component" value="Chromosome 5"/>
</dbReference>
<evidence type="ECO:0000256" key="1">
    <source>
        <dbReference type="SAM" id="MobiDB-lite"/>
    </source>
</evidence>
<protein>
    <submittedName>
        <fullName evidence="3">Uncharacterized protein</fullName>
    </submittedName>
</protein>
<keyword evidence="2" id="KW-1133">Transmembrane helix</keyword>
<dbReference type="EMBL" id="JANPWB010000009">
    <property type="protein sequence ID" value="KAJ1152911.1"/>
    <property type="molecule type" value="Genomic_DNA"/>
</dbReference>
<comment type="caution">
    <text evidence="3">The sequence shown here is derived from an EMBL/GenBank/DDBJ whole genome shotgun (WGS) entry which is preliminary data.</text>
</comment>
<gene>
    <name evidence="3" type="ORF">NDU88_005685</name>
</gene>
<feature type="region of interest" description="Disordered" evidence="1">
    <location>
        <begin position="23"/>
        <end position="51"/>
    </location>
</feature>
<feature type="transmembrane region" description="Helical" evidence="2">
    <location>
        <begin position="73"/>
        <end position="94"/>
    </location>
</feature>